<dbReference type="PANTHER" id="PTHR43011:SF1">
    <property type="entry name" value="IRON-SULFUR CLUSTER ASSEMBLY 2 HOMOLOG, MITOCHONDRIAL"/>
    <property type="match status" value="1"/>
</dbReference>
<sequence>MSSSQLLLRRLVALASGRVRANHRLLSSAVSSPIAVTTERVSQSPPETETGAVRMTEGCIRKLVDVLVSNILSLDDKLNADDRVFESDGAKLVVNDISYNFVKGATVDYEEELIRSAIVVSLNFGSSFFSLNILLTHLR</sequence>
<accession>A0AAV5CYY5</accession>
<protein>
    <submittedName>
        <fullName evidence="2">Uncharacterized protein</fullName>
    </submittedName>
</protein>
<dbReference type="GO" id="GO:0016226">
    <property type="term" value="P:iron-sulfur cluster assembly"/>
    <property type="evidence" value="ECO:0007669"/>
    <property type="project" value="TreeGrafter"/>
</dbReference>
<dbReference type="GO" id="GO:0051539">
    <property type="term" value="F:4 iron, 4 sulfur cluster binding"/>
    <property type="evidence" value="ECO:0007669"/>
    <property type="project" value="TreeGrafter"/>
</dbReference>
<evidence type="ECO:0000256" key="1">
    <source>
        <dbReference type="ARBA" id="ARBA00006718"/>
    </source>
</evidence>
<dbReference type="GO" id="GO:0005739">
    <property type="term" value="C:mitochondrion"/>
    <property type="evidence" value="ECO:0007669"/>
    <property type="project" value="TreeGrafter"/>
</dbReference>
<dbReference type="AlphaFoldDB" id="A0AAV5CYY5"/>
<dbReference type="SUPFAM" id="SSF89360">
    <property type="entry name" value="HesB-like domain"/>
    <property type="match status" value="1"/>
</dbReference>
<dbReference type="EMBL" id="BQKI01000010">
    <property type="protein sequence ID" value="GJN03346.1"/>
    <property type="molecule type" value="Genomic_DNA"/>
</dbReference>
<reference evidence="2" key="1">
    <citation type="journal article" date="2018" name="DNA Res.">
        <title>Multiple hybrid de novo genome assembly of finger millet, an orphan allotetraploid crop.</title>
        <authorList>
            <person name="Hatakeyama M."/>
            <person name="Aluri S."/>
            <person name="Balachadran M.T."/>
            <person name="Sivarajan S.R."/>
            <person name="Patrignani A."/>
            <person name="Gruter S."/>
            <person name="Poveda L."/>
            <person name="Shimizu-Inatsugi R."/>
            <person name="Baeten J."/>
            <person name="Francoijs K.J."/>
            <person name="Nataraja K.N."/>
            <person name="Reddy Y.A.N."/>
            <person name="Phadnis S."/>
            <person name="Ravikumar R.L."/>
            <person name="Schlapbach R."/>
            <person name="Sreeman S.M."/>
            <person name="Shimizu K.K."/>
        </authorList>
    </citation>
    <scope>NUCLEOTIDE SEQUENCE</scope>
</reference>
<gene>
    <name evidence="2" type="primary">ga20781</name>
    <name evidence="2" type="ORF">PR202_ga20781</name>
</gene>
<organism evidence="2 3">
    <name type="scientific">Eleusine coracana subsp. coracana</name>
    <dbReference type="NCBI Taxonomy" id="191504"/>
    <lineage>
        <taxon>Eukaryota</taxon>
        <taxon>Viridiplantae</taxon>
        <taxon>Streptophyta</taxon>
        <taxon>Embryophyta</taxon>
        <taxon>Tracheophyta</taxon>
        <taxon>Spermatophyta</taxon>
        <taxon>Magnoliopsida</taxon>
        <taxon>Liliopsida</taxon>
        <taxon>Poales</taxon>
        <taxon>Poaceae</taxon>
        <taxon>PACMAD clade</taxon>
        <taxon>Chloridoideae</taxon>
        <taxon>Cynodonteae</taxon>
        <taxon>Eleusininae</taxon>
        <taxon>Eleusine</taxon>
    </lineage>
</organism>
<reference evidence="2" key="2">
    <citation type="submission" date="2021-12" db="EMBL/GenBank/DDBJ databases">
        <title>Resequencing data analysis of finger millet.</title>
        <authorList>
            <person name="Hatakeyama M."/>
            <person name="Aluri S."/>
            <person name="Balachadran M.T."/>
            <person name="Sivarajan S.R."/>
            <person name="Poveda L."/>
            <person name="Shimizu-Inatsugi R."/>
            <person name="Schlapbach R."/>
            <person name="Sreeman S.M."/>
            <person name="Shimizu K.K."/>
        </authorList>
    </citation>
    <scope>NUCLEOTIDE SEQUENCE</scope>
</reference>
<comment type="caution">
    <text evidence="2">The sequence shown here is derived from an EMBL/GenBank/DDBJ whole genome shotgun (WGS) entry which is preliminary data.</text>
</comment>
<comment type="similarity">
    <text evidence="1">Belongs to the HesB/IscA family.</text>
</comment>
<keyword evidence="3" id="KW-1185">Reference proteome</keyword>
<evidence type="ECO:0000313" key="3">
    <source>
        <dbReference type="Proteomes" id="UP001054889"/>
    </source>
</evidence>
<dbReference type="Proteomes" id="UP001054889">
    <property type="component" value="Unassembled WGS sequence"/>
</dbReference>
<dbReference type="GO" id="GO:0005506">
    <property type="term" value="F:iron ion binding"/>
    <property type="evidence" value="ECO:0007669"/>
    <property type="project" value="TreeGrafter"/>
</dbReference>
<dbReference type="PANTHER" id="PTHR43011">
    <property type="entry name" value="IRON-SULFUR CLUSTER ASSEMBLY 2 HOMOLOG, MITOCHONDRIAL"/>
    <property type="match status" value="1"/>
</dbReference>
<proteinExistence type="inferred from homology"/>
<name>A0AAV5CYY5_ELECO</name>
<dbReference type="GO" id="GO:0051537">
    <property type="term" value="F:2 iron, 2 sulfur cluster binding"/>
    <property type="evidence" value="ECO:0007669"/>
    <property type="project" value="TreeGrafter"/>
</dbReference>
<evidence type="ECO:0000313" key="2">
    <source>
        <dbReference type="EMBL" id="GJN03346.1"/>
    </source>
</evidence>
<dbReference type="Gene3D" id="2.60.300.12">
    <property type="entry name" value="HesB-like domain"/>
    <property type="match status" value="1"/>
</dbReference>
<dbReference type="InterPro" id="IPR035903">
    <property type="entry name" value="HesB-like_dom_sf"/>
</dbReference>